<dbReference type="InterPro" id="IPR018709">
    <property type="entry name" value="CoA_activase_DUF2229"/>
</dbReference>
<keyword evidence="2" id="KW-0418">Kinase</keyword>
<dbReference type="EMBL" id="FQUW01000038">
    <property type="protein sequence ID" value="SHF55112.1"/>
    <property type="molecule type" value="Genomic_DNA"/>
</dbReference>
<dbReference type="InterPro" id="IPR051805">
    <property type="entry name" value="Dehydratase_Activator_Redct"/>
</dbReference>
<dbReference type="AlphaFoldDB" id="A0A1M5CL07"/>
<sequence>MKIGIPRALLYYYYIPLWRTFFEALGLELVISRPTTKTILESGLRHTGDDVCLPVRVAFGHIIDLKDRVDVLFLPRLVSIARREYICPKFLGFPDMVRQGISGLPPLIEADLNLYRRDSLYPFFSALGRNFTSNRFAIYLACRRAQQVQARYIQLLENGFFPEEARAALSGGTGEEQREPARGWPRVAVIGHPYNIYDPYISMNLLSRLARSGVHVCTADNLPETLVREHAARLPKHLFWSLGQRMIGAAWHYLQRPDVDGIIHVASFACGPDSLTGELISREVKRRGKPFLNLTLDEHSAEAGVVTRLEAFLDMMRRRPLLQVGGNGR</sequence>
<dbReference type="InterPro" id="IPR010327">
    <property type="entry name" value="FldB/FldC_alpha/beta"/>
</dbReference>
<dbReference type="GO" id="GO:0016301">
    <property type="term" value="F:kinase activity"/>
    <property type="evidence" value="ECO:0007669"/>
    <property type="project" value="UniProtKB-KW"/>
</dbReference>
<accession>A0A1M5CL07</accession>
<organism evidence="2 3">
    <name type="scientific">Desulfofundulus australicus DSM 11792</name>
    <dbReference type="NCBI Taxonomy" id="1121425"/>
    <lineage>
        <taxon>Bacteria</taxon>
        <taxon>Bacillati</taxon>
        <taxon>Bacillota</taxon>
        <taxon>Clostridia</taxon>
        <taxon>Eubacteriales</taxon>
        <taxon>Peptococcaceae</taxon>
        <taxon>Desulfofundulus</taxon>
    </lineage>
</organism>
<feature type="domain" description="DUF2229" evidence="1">
    <location>
        <begin position="2"/>
        <end position="221"/>
    </location>
</feature>
<gene>
    <name evidence="2" type="ORF">SAMN02745218_02565</name>
</gene>
<dbReference type="Gene3D" id="3.40.50.11900">
    <property type="match status" value="1"/>
</dbReference>
<dbReference type="Proteomes" id="UP000184196">
    <property type="component" value="Unassembled WGS sequence"/>
</dbReference>
<reference evidence="3" key="1">
    <citation type="submission" date="2016-11" db="EMBL/GenBank/DDBJ databases">
        <authorList>
            <person name="Varghese N."/>
            <person name="Submissions S."/>
        </authorList>
    </citation>
    <scope>NUCLEOTIDE SEQUENCE [LARGE SCALE GENOMIC DNA]</scope>
    <source>
        <strain evidence="3">DSM 11792</strain>
    </source>
</reference>
<name>A0A1M5CL07_9FIRM</name>
<dbReference type="Pfam" id="PF06050">
    <property type="entry name" value="HGD-D"/>
    <property type="match status" value="1"/>
</dbReference>
<keyword evidence="2" id="KW-0808">Transferase</keyword>
<proteinExistence type="predicted"/>
<evidence type="ECO:0000313" key="2">
    <source>
        <dbReference type="EMBL" id="SHF55112.1"/>
    </source>
</evidence>
<dbReference type="Pfam" id="PF09989">
    <property type="entry name" value="DUF2229"/>
    <property type="match status" value="1"/>
</dbReference>
<dbReference type="RefSeq" id="WP_073166902.1">
    <property type="nucleotide sequence ID" value="NZ_FQUW01000038.1"/>
</dbReference>
<dbReference type="PANTHER" id="PTHR32329">
    <property type="entry name" value="BIFUNCTIONAL PROTEIN [INCLUDES 2-HYDROXYACYL-COA DEHYDRATASE (N-TER) AND ITS ACTIVATOR DOMAIN (C_TERM)-RELATED"/>
    <property type="match status" value="1"/>
</dbReference>
<evidence type="ECO:0000313" key="3">
    <source>
        <dbReference type="Proteomes" id="UP000184196"/>
    </source>
</evidence>
<dbReference type="PANTHER" id="PTHR32329:SF2">
    <property type="entry name" value="BIFUNCTIONAL PROTEIN [INCLUDES 2-HYDROXYACYL-COA DEHYDRATASE (N-TER) AND ITS ACTIVATOR DOMAIN (C_TERM)"/>
    <property type="match status" value="1"/>
</dbReference>
<protein>
    <submittedName>
        <fullName evidence="2">Predicted nucleotide-binding protein, sugar kinase/HSP70/actin superfamily</fullName>
    </submittedName>
</protein>
<keyword evidence="3" id="KW-1185">Reference proteome</keyword>
<evidence type="ECO:0000259" key="1">
    <source>
        <dbReference type="Pfam" id="PF09989"/>
    </source>
</evidence>